<feature type="chain" id="PRO_5022954200" evidence="2">
    <location>
        <begin position="29"/>
        <end position="275"/>
    </location>
</feature>
<dbReference type="AlphaFoldDB" id="A0A5C8PWA2"/>
<protein>
    <submittedName>
        <fullName evidence="3">DUF1849 family protein</fullName>
    </submittedName>
</protein>
<evidence type="ECO:0000256" key="1">
    <source>
        <dbReference type="SAM" id="MobiDB-lite"/>
    </source>
</evidence>
<dbReference type="Pfam" id="PF08904">
    <property type="entry name" value="EipB_like"/>
    <property type="match status" value="1"/>
</dbReference>
<name>A0A5C8PWA2_9HYPH</name>
<comment type="caution">
    <text evidence="3">The sequence shown here is derived from an EMBL/GenBank/DDBJ whole genome shotgun (WGS) entry which is preliminary data.</text>
</comment>
<evidence type="ECO:0000313" key="4">
    <source>
        <dbReference type="Proteomes" id="UP000321638"/>
    </source>
</evidence>
<dbReference type="OrthoDB" id="9815514at2"/>
<dbReference type="InterPro" id="IPR015000">
    <property type="entry name" value="EipB-like"/>
</dbReference>
<keyword evidence="2" id="KW-0732">Signal</keyword>
<dbReference type="Proteomes" id="UP000321638">
    <property type="component" value="Unassembled WGS sequence"/>
</dbReference>
<keyword evidence="4" id="KW-1185">Reference proteome</keyword>
<dbReference type="EMBL" id="VDUZ01000001">
    <property type="protein sequence ID" value="TXL82315.1"/>
    <property type="molecule type" value="Genomic_DNA"/>
</dbReference>
<sequence>MLMRRHSRLTAPAVAAACLIGAAAPASAQDMVPHLAVYEITTGRAPAGVSPPEVRGTYVFRLQNECGGGMKFEQRLRFEAKGSGGSTEVDQTSTGWESTDGKRYRFTHRSAVDGKTEPEVRGEVASPERGDAQARFSQPPGRVVTLPAGTLFPLSIMRRTVKAAKDGETGFEAPFFLGDKPEQPQAVSVLLGKPPRRVIELPPPQGDRSLVDGRERFYFRASFYDEEAKSTGEPRHELSSVTLDNGVEVWGTQEMGELRLEYRLIRIEALPKPDC</sequence>
<feature type="compositionally biased region" description="Basic and acidic residues" evidence="1">
    <location>
        <begin position="113"/>
        <end position="132"/>
    </location>
</feature>
<reference evidence="3 4" key="1">
    <citation type="submission" date="2019-06" db="EMBL/GenBank/DDBJ databases">
        <title>New taxonomy in bacterial strain CC-CFT640, isolated from vineyard.</title>
        <authorList>
            <person name="Lin S.-Y."/>
            <person name="Tsai C.-F."/>
            <person name="Young C.-C."/>
        </authorList>
    </citation>
    <scope>NUCLEOTIDE SEQUENCE [LARGE SCALE GENOMIC DNA]</scope>
    <source>
        <strain evidence="3 4">CC-CFT640</strain>
    </source>
</reference>
<accession>A0A5C8PWA2</accession>
<proteinExistence type="predicted"/>
<evidence type="ECO:0000256" key="2">
    <source>
        <dbReference type="SAM" id="SignalP"/>
    </source>
</evidence>
<feature type="region of interest" description="Disordered" evidence="1">
    <location>
        <begin position="113"/>
        <end position="141"/>
    </location>
</feature>
<evidence type="ECO:0000313" key="3">
    <source>
        <dbReference type="EMBL" id="TXL82315.1"/>
    </source>
</evidence>
<gene>
    <name evidence="3" type="ORF">FHP25_01055</name>
</gene>
<organism evidence="3 4">
    <name type="scientific">Vineibacter terrae</name>
    <dbReference type="NCBI Taxonomy" id="2586908"/>
    <lineage>
        <taxon>Bacteria</taxon>
        <taxon>Pseudomonadati</taxon>
        <taxon>Pseudomonadota</taxon>
        <taxon>Alphaproteobacteria</taxon>
        <taxon>Hyphomicrobiales</taxon>
        <taxon>Vineibacter</taxon>
    </lineage>
</organism>
<feature type="signal peptide" evidence="2">
    <location>
        <begin position="1"/>
        <end position="28"/>
    </location>
</feature>